<dbReference type="EMBL" id="BAABHA010000001">
    <property type="protein sequence ID" value="GAA4373666.1"/>
    <property type="molecule type" value="Genomic_DNA"/>
</dbReference>
<accession>A0ABP8IUB3</accession>
<evidence type="ECO:0000313" key="3">
    <source>
        <dbReference type="Proteomes" id="UP001500454"/>
    </source>
</evidence>
<protein>
    <submittedName>
        <fullName evidence="2">Uncharacterized protein</fullName>
    </submittedName>
</protein>
<reference evidence="3" key="1">
    <citation type="journal article" date="2019" name="Int. J. Syst. Evol. Microbiol.">
        <title>The Global Catalogue of Microorganisms (GCM) 10K type strain sequencing project: providing services to taxonomists for standard genome sequencing and annotation.</title>
        <authorList>
            <consortium name="The Broad Institute Genomics Platform"/>
            <consortium name="The Broad Institute Genome Sequencing Center for Infectious Disease"/>
            <person name="Wu L."/>
            <person name="Ma J."/>
        </authorList>
    </citation>
    <scope>NUCLEOTIDE SEQUENCE [LARGE SCALE GENOMIC DNA]</scope>
    <source>
        <strain evidence="3">JCM 17924</strain>
    </source>
</reference>
<name>A0ABP8IUB3_9BACT</name>
<feature type="transmembrane region" description="Helical" evidence="1">
    <location>
        <begin position="26"/>
        <end position="44"/>
    </location>
</feature>
<comment type="caution">
    <text evidence="2">The sequence shown here is derived from an EMBL/GenBank/DDBJ whole genome shotgun (WGS) entry which is preliminary data.</text>
</comment>
<dbReference type="Proteomes" id="UP001500454">
    <property type="component" value="Unassembled WGS sequence"/>
</dbReference>
<feature type="transmembrane region" description="Helical" evidence="1">
    <location>
        <begin position="84"/>
        <end position="105"/>
    </location>
</feature>
<gene>
    <name evidence="2" type="ORF">GCM10023186_04490</name>
</gene>
<feature type="transmembrane region" description="Helical" evidence="1">
    <location>
        <begin position="56"/>
        <end position="78"/>
    </location>
</feature>
<feature type="transmembrane region" description="Helical" evidence="1">
    <location>
        <begin position="117"/>
        <end position="137"/>
    </location>
</feature>
<keyword evidence="1" id="KW-0812">Transmembrane</keyword>
<keyword evidence="1" id="KW-1133">Transmembrane helix</keyword>
<keyword evidence="3" id="KW-1185">Reference proteome</keyword>
<evidence type="ECO:0000256" key="1">
    <source>
        <dbReference type="SAM" id="Phobius"/>
    </source>
</evidence>
<organism evidence="2 3">
    <name type="scientific">Hymenobacter koreensis</name>
    <dbReference type="NCBI Taxonomy" id="1084523"/>
    <lineage>
        <taxon>Bacteria</taxon>
        <taxon>Pseudomonadati</taxon>
        <taxon>Bacteroidota</taxon>
        <taxon>Cytophagia</taxon>
        <taxon>Cytophagales</taxon>
        <taxon>Hymenobacteraceae</taxon>
        <taxon>Hymenobacter</taxon>
    </lineage>
</organism>
<sequence>MVWYFLFWTIEAFVDTWTRKQHLPNAYLFHISVWVETLLLGWAYHLALRNERLKSWLLLAQAVFTAVAIADATFLSGINQMNRYARVLQVVLMLVYAFAYFEQWVRELRVRSPWNDFMFVVSVGLSVYYTGSVMGYVTLKNDPEFSRLVAYSTAIIINLAYIFAMVLITIGLWRDANPQAEPSLRRALH</sequence>
<proteinExistence type="predicted"/>
<keyword evidence="1" id="KW-0472">Membrane</keyword>
<evidence type="ECO:0000313" key="2">
    <source>
        <dbReference type="EMBL" id="GAA4373666.1"/>
    </source>
</evidence>
<feature type="transmembrane region" description="Helical" evidence="1">
    <location>
        <begin position="149"/>
        <end position="173"/>
    </location>
</feature>